<dbReference type="PANTHER" id="PTHR23539">
    <property type="entry name" value="MFS TRANSPORTER"/>
    <property type="match status" value="1"/>
</dbReference>
<evidence type="ECO:0000313" key="7">
    <source>
        <dbReference type="EMBL" id="RUT13434.1"/>
    </source>
</evidence>
<dbReference type="Gene3D" id="1.20.1250.20">
    <property type="entry name" value="MFS general substrate transporter like domains"/>
    <property type="match status" value="2"/>
</dbReference>
<feature type="transmembrane region" description="Helical" evidence="5">
    <location>
        <begin position="316"/>
        <end position="342"/>
    </location>
</feature>
<name>A0AB37UPR2_9CYAN</name>
<dbReference type="AlphaFoldDB" id="A0AB37UPR2"/>
<keyword evidence="2 5" id="KW-0812">Transmembrane</keyword>
<keyword evidence="8" id="KW-1185">Reference proteome</keyword>
<feature type="domain" description="Major facilitator superfamily (MFS) profile" evidence="6">
    <location>
        <begin position="1"/>
        <end position="406"/>
    </location>
</feature>
<dbReference type="GO" id="GO:0022857">
    <property type="term" value="F:transmembrane transporter activity"/>
    <property type="evidence" value="ECO:0007669"/>
    <property type="project" value="InterPro"/>
</dbReference>
<feature type="transmembrane region" description="Helical" evidence="5">
    <location>
        <begin position="354"/>
        <end position="376"/>
    </location>
</feature>
<dbReference type="PROSITE" id="PS50850">
    <property type="entry name" value="MFS"/>
    <property type="match status" value="1"/>
</dbReference>
<gene>
    <name evidence="7" type="ORF">DSM107010_13890</name>
</gene>
<evidence type="ECO:0000313" key="8">
    <source>
        <dbReference type="Proteomes" id="UP000282574"/>
    </source>
</evidence>
<accession>A0AB37UPR2</accession>
<evidence type="ECO:0000259" key="6">
    <source>
        <dbReference type="PROSITE" id="PS50850"/>
    </source>
</evidence>
<dbReference type="GO" id="GO:0005886">
    <property type="term" value="C:plasma membrane"/>
    <property type="evidence" value="ECO:0007669"/>
    <property type="project" value="UniProtKB-SubCell"/>
</dbReference>
<dbReference type="InterPro" id="IPR011701">
    <property type="entry name" value="MFS"/>
</dbReference>
<proteinExistence type="predicted"/>
<feature type="transmembrane region" description="Helical" evidence="5">
    <location>
        <begin position="46"/>
        <end position="67"/>
    </location>
</feature>
<feature type="transmembrane region" description="Helical" evidence="5">
    <location>
        <begin position="109"/>
        <end position="132"/>
    </location>
</feature>
<dbReference type="RefSeq" id="WP_106166525.1">
    <property type="nucleotide sequence ID" value="NZ_JAVKZF010000003.1"/>
</dbReference>
<keyword evidence="4 5" id="KW-0472">Membrane</keyword>
<feature type="transmembrane region" description="Helical" evidence="5">
    <location>
        <begin position="260"/>
        <end position="281"/>
    </location>
</feature>
<feature type="transmembrane region" description="Helical" evidence="5">
    <location>
        <begin position="169"/>
        <end position="187"/>
    </location>
</feature>
<dbReference type="Pfam" id="PF07690">
    <property type="entry name" value="MFS_1"/>
    <property type="match status" value="1"/>
</dbReference>
<dbReference type="SUPFAM" id="SSF103473">
    <property type="entry name" value="MFS general substrate transporter"/>
    <property type="match status" value="1"/>
</dbReference>
<feature type="transmembrane region" description="Helical" evidence="5">
    <location>
        <begin position="144"/>
        <end position="163"/>
    </location>
</feature>
<evidence type="ECO:0000256" key="3">
    <source>
        <dbReference type="ARBA" id="ARBA00022989"/>
    </source>
</evidence>
<dbReference type="PANTHER" id="PTHR23539:SF1">
    <property type="entry name" value="MAJOR FACILITATOR SUPERFAMILY (MFS) PROFILE DOMAIN-CONTAINING PROTEIN"/>
    <property type="match status" value="1"/>
</dbReference>
<dbReference type="Proteomes" id="UP000282574">
    <property type="component" value="Unassembled WGS sequence"/>
</dbReference>
<feature type="transmembrane region" description="Helical" evidence="5">
    <location>
        <begin position="382"/>
        <end position="402"/>
    </location>
</feature>
<evidence type="ECO:0000256" key="2">
    <source>
        <dbReference type="ARBA" id="ARBA00022692"/>
    </source>
</evidence>
<organism evidence="7 8">
    <name type="scientific">Chroococcidiopsis cubana SAG 39.79</name>
    <dbReference type="NCBI Taxonomy" id="388085"/>
    <lineage>
        <taxon>Bacteria</taxon>
        <taxon>Bacillati</taxon>
        <taxon>Cyanobacteriota</taxon>
        <taxon>Cyanophyceae</taxon>
        <taxon>Chroococcidiopsidales</taxon>
        <taxon>Chroococcidiopsidaceae</taxon>
        <taxon>Chroococcidiopsis</taxon>
    </lineage>
</organism>
<sequence length="419" mass="43730">MSKNSLRSPKKSLKSLDWLNFFLADVRDGVGPYLAIYLQASHKWSPANIGIAMSAMGIATVIAQTPAGAVVDRLRQKRLLVVVAAALVAVGCIGMILSPTLPTVVSAQALIGVAAAIFPPAIAAITLGIVGYNKLDRRIGRNEAFNHAGNVAAAALAGTIGHFVAREGIFVLVAVTAIASAISVLQIRNRDIDPDLARAAKDGQDGEGQEKRSHISGIGQILSDRRILIFAVSAVLFHFANAAMLPLVGQRLAHGKATGASLYMSACIIVAQLVMIPVSTWAGSLAHAGRKPVFLLGFAILPIRGVLYTFSDNPFFLVSVQILDGIGAGIFGVVSVLIVADLTKGTGRFNLTQGAISTAVGIGASLSNLLTGFVVQEAGYNAGFLTLAAIASVALACFWLLMPETNSLQQERMGRSLVG</sequence>
<evidence type="ECO:0000256" key="4">
    <source>
        <dbReference type="ARBA" id="ARBA00023136"/>
    </source>
</evidence>
<reference evidence="7 8" key="1">
    <citation type="journal article" date="2019" name="Genome Biol. Evol.">
        <title>Day and night: Metabolic profiles and evolutionary relationships of six axenic non-marine cyanobacteria.</title>
        <authorList>
            <person name="Will S.E."/>
            <person name="Henke P."/>
            <person name="Boedeker C."/>
            <person name="Huang S."/>
            <person name="Brinkmann H."/>
            <person name="Rohde M."/>
            <person name="Jarek M."/>
            <person name="Friedl T."/>
            <person name="Seufert S."/>
            <person name="Schumacher M."/>
            <person name="Overmann J."/>
            <person name="Neumann-Schaal M."/>
            <person name="Petersen J."/>
        </authorList>
    </citation>
    <scope>NUCLEOTIDE SEQUENCE [LARGE SCALE GENOMIC DNA]</scope>
    <source>
        <strain evidence="7 8">SAG 39.79</strain>
    </source>
</reference>
<feature type="transmembrane region" description="Helical" evidence="5">
    <location>
        <begin position="293"/>
        <end position="310"/>
    </location>
</feature>
<dbReference type="InterPro" id="IPR020846">
    <property type="entry name" value="MFS_dom"/>
</dbReference>
<dbReference type="InterPro" id="IPR036259">
    <property type="entry name" value="MFS_trans_sf"/>
</dbReference>
<evidence type="ECO:0000256" key="5">
    <source>
        <dbReference type="SAM" id="Phobius"/>
    </source>
</evidence>
<comment type="caution">
    <text evidence="7">The sequence shown here is derived from an EMBL/GenBank/DDBJ whole genome shotgun (WGS) entry which is preliminary data.</text>
</comment>
<feature type="transmembrane region" description="Helical" evidence="5">
    <location>
        <begin position="79"/>
        <end position="97"/>
    </location>
</feature>
<protein>
    <submittedName>
        <fullName evidence="7">MFS transporter</fullName>
    </submittedName>
</protein>
<feature type="transmembrane region" description="Helical" evidence="5">
    <location>
        <begin position="227"/>
        <end position="248"/>
    </location>
</feature>
<keyword evidence="3 5" id="KW-1133">Transmembrane helix</keyword>
<comment type="subcellular location">
    <subcellularLocation>
        <location evidence="1">Cell membrane</location>
        <topology evidence="1">Multi-pass membrane protein</topology>
    </subcellularLocation>
</comment>
<dbReference type="EMBL" id="RSCK01000007">
    <property type="protein sequence ID" value="RUT13434.1"/>
    <property type="molecule type" value="Genomic_DNA"/>
</dbReference>
<evidence type="ECO:0000256" key="1">
    <source>
        <dbReference type="ARBA" id="ARBA00004651"/>
    </source>
</evidence>